<evidence type="ECO:0000313" key="10">
    <source>
        <dbReference type="Proteomes" id="UP000643810"/>
    </source>
</evidence>
<feature type="domain" description="ABC transmembrane type-1" evidence="8">
    <location>
        <begin position="86"/>
        <end position="302"/>
    </location>
</feature>
<evidence type="ECO:0000256" key="7">
    <source>
        <dbReference type="RuleBase" id="RU363032"/>
    </source>
</evidence>
<feature type="transmembrane region" description="Helical" evidence="7">
    <location>
        <begin position="281"/>
        <end position="302"/>
    </location>
</feature>
<feature type="transmembrane region" description="Helical" evidence="7">
    <location>
        <begin position="132"/>
        <end position="161"/>
    </location>
</feature>
<organism evidence="9 10">
    <name type="scientific">Roseburia lenta</name>
    <dbReference type="NCBI Taxonomy" id="2763061"/>
    <lineage>
        <taxon>Bacteria</taxon>
        <taxon>Bacillati</taxon>
        <taxon>Bacillota</taxon>
        <taxon>Clostridia</taxon>
        <taxon>Lachnospirales</taxon>
        <taxon>Lachnospiraceae</taxon>
        <taxon>Roseburia</taxon>
    </lineage>
</organism>
<dbReference type="Proteomes" id="UP000643810">
    <property type="component" value="Unassembled WGS sequence"/>
</dbReference>
<keyword evidence="4 7" id="KW-0812">Transmembrane</keyword>
<comment type="subcellular location">
    <subcellularLocation>
        <location evidence="1 7">Cell membrane</location>
        <topology evidence="1 7">Multi-pass membrane protein</topology>
    </subcellularLocation>
</comment>
<feature type="transmembrane region" description="Helical" evidence="7">
    <location>
        <begin position="173"/>
        <end position="197"/>
    </location>
</feature>
<evidence type="ECO:0000256" key="6">
    <source>
        <dbReference type="ARBA" id="ARBA00023136"/>
    </source>
</evidence>
<evidence type="ECO:0000256" key="2">
    <source>
        <dbReference type="ARBA" id="ARBA00022448"/>
    </source>
</evidence>
<keyword evidence="6 7" id="KW-0472">Membrane</keyword>
<accession>A0ABR7GHV6</accession>
<dbReference type="PANTHER" id="PTHR43227">
    <property type="entry name" value="BLL4140 PROTEIN"/>
    <property type="match status" value="1"/>
</dbReference>
<dbReference type="InterPro" id="IPR050809">
    <property type="entry name" value="UgpAE/MalFG_permease"/>
</dbReference>
<comment type="caution">
    <text evidence="9">The sequence shown here is derived from an EMBL/GenBank/DDBJ whole genome shotgun (WGS) entry which is preliminary data.</text>
</comment>
<comment type="similarity">
    <text evidence="7">Belongs to the binding-protein-dependent transport system permease family.</text>
</comment>
<dbReference type="Gene3D" id="1.10.3720.10">
    <property type="entry name" value="MetI-like"/>
    <property type="match status" value="1"/>
</dbReference>
<evidence type="ECO:0000256" key="3">
    <source>
        <dbReference type="ARBA" id="ARBA00022475"/>
    </source>
</evidence>
<keyword evidence="5 7" id="KW-1133">Transmembrane helix</keyword>
<evidence type="ECO:0000313" key="9">
    <source>
        <dbReference type="EMBL" id="MBC5686871.1"/>
    </source>
</evidence>
<reference evidence="9 10" key="1">
    <citation type="submission" date="2020-08" db="EMBL/GenBank/DDBJ databases">
        <title>Genome public.</title>
        <authorList>
            <person name="Liu C."/>
            <person name="Sun Q."/>
        </authorList>
    </citation>
    <scope>NUCLEOTIDE SEQUENCE [LARGE SCALE GENOMIC DNA]</scope>
    <source>
        <strain evidence="9 10">NSJ-9</strain>
    </source>
</reference>
<dbReference type="SUPFAM" id="SSF161098">
    <property type="entry name" value="MetI-like"/>
    <property type="match status" value="1"/>
</dbReference>
<protein>
    <submittedName>
        <fullName evidence="9">Sugar ABC transporter permease</fullName>
    </submittedName>
</protein>
<keyword evidence="10" id="KW-1185">Reference proteome</keyword>
<keyword evidence="3" id="KW-1003">Cell membrane</keyword>
<name>A0ABR7GHV6_9FIRM</name>
<feature type="transmembrane region" description="Helical" evidence="7">
    <location>
        <begin position="26"/>
        <end position="53"/>
    </location>
</feature>
<dbReference type="EMBL" id="JACOPG010000003">
    <property type="protein sequence ID" value="MBC5686871.1"/>
    <property type="molecule type" value="Genomic_DNA"/>
</dbReference>
<dbReference type="PANTHER" id="PTHR43227:SF11">
    <property type="entry name" value="BLL4140 PROTEIN"/>
    <property type="match status" value="1"/>
</dbReference>
<evidence type="ECO:0000256" key="5">
    <source>
        <dbReference type="ARBA" id="ARBA00022989"/>
    </source>
</evidence>
<evidence type="ECO:0000256" key="1">
    <source>
        <dbReference type="ARBA" id="ARBA00004651"/>
    </source>
</evidence>
<gene>
    <name evidence="9" type="ORF">H8R94_09690</name>
</gene>
<dbReference type="PROSITE" id="PS50928">
    <property type="entry name" value="ABC_TM1"/>
    <property type="match status" value="1"/>
</dbReference>
<evidence type="ECO:0000256" key="4">
    <source>
        <dbReference type="ARBA" id="ARBA00022692"/>
    </source>
</evidence>
<evidence type="ECO:0000259" key="8">
    <source>
        <dbReference type="PROSITE" id="PS50928"/>
    </source>
</evidence>
<sequence>MAKTKSKSATYNPKNTWKYDLKKNGVLYLIFLIPFTFLLIFKYIPMVGILMAFQDYKVAKGLFDSPWVGLDKFQELFAGAQFGYAFRNTVYMALLNLTLGFIIPVILGLLISQVRNKRRSRVVQTITYMPYFVAPVVVCTLAKEFLKEGGAITMFLTMFGLPNQNWLAVNSPVFWFINCFLGIWQGAGYGAIVYIAAINGIDQNLYEAACIDGASRWQRLWNITIPSIVPLVVMMFTMQIGLVFMTGFDKVLLLYMPTTYEFSDCLSTYTYRMAFSSGNDFSLSTASGLLQSIIGTLLLIFGNKMSEKATKMSLF</sequence>
<dbReference type="Pfam" id="PF00528">
    <property type="entry name" value="BPD_transp_1"/>
    <property type="match status" value="1"/>
</dbReference>
<dbReference type="InterPro" id="IPR035906">
    <property type="entry name" value="MetI-like_sf"/>
</dbReference>
<dbReference type="CDD" id="cd06261">
    <property type="entry name" value="TM_PBP2"/>
    <property type="match status" value="1"/>
</dbReference>
<proteinExistence type="inferred from homology"/>
<keyword evidence="2 7" id="KW-0813">Transport</keyword>
<dbReference type="InterPro" id="IPR000515">
    <property type="entry name" value="MetI-like"/>
</dbReference>
<dbReference type="RefSeq" id="WP_118281761.1">
    <property type="nucleotide sequence ID" value="NZ_JACOPG010000003.1"/>
</dbReference>
<feature type="transmembrane region" description="Helical" evidence="7">
    <location>
        <begin position="228"/>
        <end position="248"/>
    </location>
</feature>
<feature type="transmembrane region" description="Helical" evidence="7">
    <location>
        <begin position="90"/>
        <end position="111"/>
    </location>
</feature>